<feature type="transmembrane region" description="Helical" evidence="6">
    <location>
        <begin position="16"/>
        <end position="36"/>
    </location>
</feature>
<evidence type="ECO:0000259" key="7">
    <source>
        <dbReference type="PROSITE" id="PS50850"/>
    </source>
</evidence>
<dbReference type="GO" id="GO:0005886">
    <property type="term" value="C:plasma membrane"/>
    <property type="evidence" value="ECO:0007669"/>
    <property type="project" value="UniProtKB-SubCell"/>
</dbReference>
<dbReference type="GO" id="GO:0022857">
    <property type="term" value="F:transmembrane transporter activity"/>
    <property type="evidence" value="ECO:0007669"/>
    <property type="project" value="InterPro"/>
</dbReference>
<dbReference type="PANTHER" id="PTHR11360">
    <property type="entry name" value="MONOCARBOXYLATE TRANSPORTER"/>
    <property type="match status" value="1"/>
</dbReference>
<keyword evidence="3 6" id="KW-0812">Transmembrane</keyword>
<comment type="subcellular location">
    <subcellularLocation>
        <location evidence="1">Cell membrane</location>
        <topology evidence="1">Multi-pass membrane protein</topology>
    </subcellularLocation>
</comment>
<feature type="transmembrane region" description="Helical" evidence="6">
    <location>
        <begin position="144"/>
        <end position="165"/>
    </location>
</feature>
<feature type="transmembrane region" description="Helical" evidence="6">
    <location>
        <begin position="86"/>
        <end position="106"/>
    </location>
</feature>
<keyword evidence="5 6" id="KW-0472">Membrane</keyword>
<dbReference type="EMBL" id="FQVL01000007">
    <property type="protein sequence ID" value="SHF07718.1"/>
    <property type="molecule type" value="Genomic_DNA"/>
</dbReference>
<evidence type="ECO:0000256" key="1">
    <source>
        <dbReference type="ARBA" id="ARBA00004651"/>
    </source>
</evidence>
<feature type="transmembrane region" description="Helical" evidence="6">
    <location>
        <begin position="391"/>
        <end position="413"/>
    </location>
</feature>
<keyword evidence="4 6" id="KW-1133">Transmembrane helix</keyword>
<dbReference type="InterPro" id="IPR020846">
    <property type="entry name" value="MFS_dom"/>
</dbReference>
<feature type="transmembrane region" description="Helical" evidence="6">
    <location>
        <begin position="112"/>
        <end position="132"/>
    </location>
</feature>
<feature type="transmembrane region" description="Helical" evidence="6">
    <location>
        <begin position="171"/>
        <end position="195"/>
    </location>
</feature>
<accession>A0A1M4YPX8</accession>
<protein>
    <submittedName>
        <fullName evidence="8">Sugar phosphate permease</fullName>
    </submittedName>
</protein>
<proteinExistence type="predicted"/>
<evidence type="ECO:0000313" key="8">
    <source>
        <dbReference type="EMBL" id="SHF07718.1"/>
    </source>
</evidence>
<feature type="transmembrane region" description="Helical" evidence="6">
    <location>
        <begin position="56"/>
        <end position="77"/>
    </location>
</feature>
<dbReference type="Proteomes" id="UP000184476">
    <property type="component" value="Unassembled WGS sequence"/>
</dbReference>
<name>A0A1M4YPX8_9BACL</name>
<evidence type="ECO:0000256" key="3">
    <source>
        <dbReference type="ARBA" id="ARBA00022692"/>
    </source>
</evidence>
<dbReference type="Gene3D" id="1.20.1250.20">
    <property type="entry name" value="MFS general substrate transporter like domains"/>
    <property type="match status" value="2"/>
</dbReference>
<keyword evidence="2" id="KW-0813">Transport</keyword>
<organism evidence="8 9">
    <name type="scientific">Seinonella peptonophila</name>
    <dbReference type="NCBI Taxonomy" id="112248"/>
    <lineage>
        <taxon>Bacteria</taxon>
        <taxon>Bacillati</taxon>
        <taxon>Bacillota</taxon>
        <taxon>Bacilli</taxon>
        <taxon>Bacillales</taxon>
        <taxon>Thermoactinomycetaceae</taxon>
        <taxon>Seinonella</taxon>
    </lineage>
</organism>
<dbReference type="PROSITE" id="PS50850">
    <property type="entry name" value="MFS"/>
    <property type="match status" value="1"/>
</dbReference>
<reference evidence="8 9" key="1">
    <citation type="submission" date="2016-11" db="EMBL/GenBank/DDBJ databases">
        <authorList>
            <person name="Jaros S."/>
            <person name="Januszkiewicz K."/>
            <person name="Wedrychowicz H."/>
        </authorList>
    </citation>
    <scope>NUCLEOTIDE SEQUENCE [LARGE SCALE GENOMIC DNA]</scope>
    <source>
        <strain evidence="8 9">DSM 44666</strain>
    </source>
</reference>
<dbReference type="InterPro" id="IPR036259">
    <property type="entry name" value="MFS_trans_sf"/>
</dbReference>
<dbReference type="RefSeq" id="WP_073155085.1">
    <property type="nucleotide sequence ID" value="NZ_FQVL01000007.1"/>
</dbReference>
<keyword evidence="9" id="KW-1185">Reference proteome</keyword>
<evidence type="ECO:0000256" key="4">
    <source>
        <dbReference type="ARBA" id="ARBA00022989"/>
    </source>
</evidence>
<feature type="transmembrane region" description="Helical" evidence="6">
    <location>
        <begin position="240"/>
        <end position="263"/>
    </location>
</feature>
<sequence>MRKYYSSLLGTPSRSIYWIVVGITFLTLLVSAGIRSTPGVLIVPFEQSFGWTRAEVTFPIAINLALYGLCGPFAAAFMKRYGVKRIMIIALSLLVIGTSLSTWLKMIWQMTVLWGFIVGIGAGLTSSVLGAVVANRWFKEKRGFIIGVFTASGATGQLVFLPLFAKIVSSYGWQMVVWVTALFAMIVVLLVGLFMRDKPSDAGILPYGETESLKTESTPHTNPFLSAIKGLKIGIRSKDFWLLMGSFFVCGLSTNGLIGTHLIPACMEHGITEVTAASMLAFMGIFDIVGTTLSGWLSDRWNNRWLLFWYYGLRGISLVFLPYALGSTFLGLAIFVVFYGLDWVATVPPTIRLCNDVFGKQSGIVFGWVWASHQLGAATAAFGSGIIRTWFGTYTFIFIVAGILCVTAAGFVLQINKRNKSIIPSV</sequence>
<feature type="domain" description="Major facilitator superfamily (MFS) profile" evidence="7">
    <location>
        <begin position="19"/>
        <end position="420"/>
    </location>
</feature>
<evidence type="ECO:0000313" key="9">
    <source>
        <dbReference type="Proteomes" id="UP000184476"/>
    </source>
</evidence>
<dbReference type="SUPFAM" id="SSF103473">
    <property type="entry name" value="MFS general substrate transporter"/>
    <property type="match status" value="1"/>
</dbReference>
<dbReference type="PANTHER" id="PTHR11360:SF284">
    <property type="entry name" value="EG:103B4.3 PROTEIN-RELATED"/>
    <property type="match status" value="1"/>
</dbReference>
<dbReference type="CDD" id="cd17355">
    <property type="entry name" value="MFS_YcxA_like"/>
    <property type="match status" value="1"/>
</dbReference>
<feature type="transmembrane region" description="Helical" evidence="6">
    <location>
        <begin position="318"/>
        <end position="341"/>
    </location>
</feature>
<gene>
    <name evidence="8" type="ORF">SAMN05444392_10775</name>
</gene>
<evidence type="ECO:0000256" key="5">
    <source>
        <dbReference type="ARBA" id="ARBA00023136"/>
    </source>
</evidence>
<dbReference type="Pfam" id="PF07690">
    <property type="entry name" value="MFS_1"/>
    <property type="match status" value="1"/>
</dbReference>
<evidence type="ECO:0000256" key="6">
    <source>
        <dbReference type="SAM" id="Phobius"/>
    </source>
</evidence>
<dbReference type="OrthoDB" id="182417at2"/>
<dbReference type="InterPro" id="IPR050327">
    <property type="entry name" value="Proton-linked_MCT"/>
</dbReference>
<dbReference type="AlphaFoldDB" id="A0A1M4YPX8"/>
<feature type="transmembrane region" description="Helical" evidence="6">
    <location>
        <begin position="275"/>
        <end position="297"/>
    </location>
</feature>
<dbReference type="InterPro" id="IPR011701">
    <property type="entry name" value="MFS"/>
</dbReference>
<evidence type="ECO:0000256" key="2">
    <source>
        <dbReference type="ARBA" id="ARBA00022448"/>
    </source>
</evidence>
<dbReference type="STRING" id="112248.SAMN05444392_10775"/>